<keyword evidence="3 6" id="KW-0396">Initiation factor</keyword>
<dbReference type="HAMAP" id="MF_03001">
    <property type="entry name" value="eIF3b"/>
    <property type="match status" value="1"/>
</dbReference>
<dbReference type="SUPFAM" id="SSF82171">
    <property type="entry name" value="DPP6 N-terminal domain-like"/>
    <property type="match status" value="1"/>
</dbReference>
<comment type="caution">
    <text evidence="9">The sequence shown here is derived from an EMBL/GenBank/DDBJ whole genome shotgun (WGS) entry which is preliminary data.</text>
</comment>
<comment type="similarity">
    <text evidence="6 7">Belongs to the eIF-3 subunit B family.</text>
</comment>
<evidence type="ECO:0000256" key="1">
    <source>
        <dbReference type="ARBA" id="ARBA00004496"/>
    </source>
</evidence>
<organism evidence="9 10">
    <name type="scientific">Basidiobolus ranarum</name>
    <dbReference type="NCBI Taxonomy" id="34480"/>
    <lineage>
        <taxon>Eukaryota</taxon>
        <taxon>Fungi</taxon>
        <taxon>Fungi incertae sedis</taxon>
        <taxon>Zoopagomycota</taxon>
        <taxon>Entomophthoromycotina</taxon>
        <taxon>Basidiobolomycetes</taxon>
        <taxon>Basidiobolales</taxon>
        <taxon>Basidiobolaceae</taxon>
        <taxon>Basidiobolus</taxon>
    </lineage>
</organism>
<dbReference type="InterPro" id="IPR011400">
    <property type="entry name" value="EIF3B"/>
</dbReference>
<evidence type="ECO:0000256" key="3">
    <source>
        <dbReference type="ARBA" id="ARBA00022540"/>
    </source>
</evidence>
<dbReference type="PROSITE" id="PS50102">
    <property type="entry name" value="RRM"/>
    <property type="match status" value="1"/>
</dbReference>
<dbReference type="PIRSF" id="PIRSF036424">
    <property type="entry name" value="eIF3b"/>
    <property type="match status" value="1"/>
</dbReference>
<name>A0ABR2X060_9FUNG</name>
<accession>A0ABR2X060</accession>
<comment type="subunit">
    <text evidence="6 7">Component of the eukaryotic translation initiation factor 3 (eIF-3) complex.</text>
</comment>
<comment type="function">
    <text evidence="6">RNA-binding component of the eukaryotic translation initiation factor 3 (eIF-3) complex, which is involved in protein synthesis of a specialized repertoire of mRNAs and, together with other initiation factors, stimulates binding of mRNA and methionyl-tRNAi to the 40S ribosome. The eIF-3 complex specifically targets and initiates translation of a subset of mRNAs involved in cell proliferation.</text>
</comment>
<dbReference type="GO" id="GO:0003743">
    <property type="term" value="F:translation initiation factor activity"/>
    <property type="evidence" value="ECO:0007669"/>
    <property type="project" value="UniProtKB-KW"/>
</dbReference>
<evidence type="ECO:0000256" key="6">
    <source>
        <dbReference type="HAMAP-Rule" id="MF_03001"/>
    </source>
</evidence>
<dbReference type="Pfam" id="PF08662">
    <property type="entry name" value="eIF2A"/>
    <property type="match status" value="1"/>
</dbReference>
<feature type="domain" description="RRM" evidence="8">
    <location>
        <begin position="37"/>
        <end position="129"/>
    </location>
</feature>
<dbReference type="SMART" id="SM00360">
    <property type="entry name" value="RRM"/>
    <property type="match status" value="1"/>
</dbReference>
<dbReference type="Proteomes" id="UP001479436">
    <property type="component" value="Unassembled WGS sequence"/>
</dbReference>
<dbReference type="InterPro" id="IPR015943">
    <property type="entry name" value="WD40/YVTN_repeat-like_dom_sf"/>
</dbReference>
<dbReference type="InterPro" id="IPR000504">
    <property type="entry name" value="RRM_dom"/>
</dbReference>
<dbReference type="Gene3D" id="2.130.10.10">
    <property type="entry name" value="YVTN repeat-like/Quinoprotein amine dehydrogenase"/>
    <property type="match status" value="2"/>
</dbReference>
<evidence type="ECO:0000313" key="9">
    <source>
        <dbReference type="EMBL" id="KAK9767147.1"/>
    </source>
</evidence>
<dbReference type="CDD" id="cd12278">
    <property type="entry name" value="RRM_eIF3B"/>
    <property type="match status" value="1"/>
</dbReference>
<dbReference type="SUPFAM" id="SSF54928">
    <property type="entry name" value="RNA-binding domain, RBD"/>
    <property type="match status" value="1"/>
</dbReference>
<reference evidence="9 10" key="1">
    <citation type="submission" date="2023-04" db="EMBL/GenBank/DDBJ databases">
        <title>Genome of Basidiobolus ranarum AG-B5.</title>
        <authorList>
            <person name="Stajich J.E."/>
            <person name="Carter-House D."/>
            <person name="Gryganskyi A."/>
        </authorList>
    </citation>
    <scope>NUCLEOTIDE SEQUENCE [LARGE SCALE GENOMIC DNA]</scope>
    <source>
        <strain evidence="9 10">AG-B5</strain>
    </source>
</reference>
<evidence type="ECO:0000256" key="7">
    <source>
        <dbReference type="PIRNR" id="PIRNR036424"/>
    </source>
</evidence>
<evidence type="ECO:0000313" key="10">
    <source>
        <dbReference type="Proteomes" id="UP001479436"/>
    </source>
</evidence>
<evidence type="ECO:0000256" key="5">
    <source>
        <dbReference type="ARBA" id="ARBA00022917"/>
    </source>
</evidence>
<dbReference type="Gene3D" id="3.30.70.330">
    <property type="match status" value="1"/>
</dbReference>
<evidence type="ECO:0000256" key="4">
    <source>
        <dbReference type="ARBA" id="ARBA00022884"/>
    </source>
</evidence>
<dbReference type="InterPro" id="IPR013979">
    <property type="entry name" value="TIF_beta_prop-like"/>
</dbReference>
<dbReference type="Pfam" id="PF00076">
    <property type="entry name" value="RRM_1"/>
    <property type="match status" value="1"/>
</dbReference>
<dbReference type="InterPro" id="IPR034363">
    <property type="entry name" value="eIF3B_RRM"/>
</dbReference>
<protein>
    <recommendedName>
        <fullName evidence="6">Eukaryotic translation initiation factor 3 subunit B</fullName>
        <shortName evidence="6">eIF3b</shortName>
    </recommendedName>
    <alternativeName>
        <fullName evidence="6">Eukaryotic translation initiation factor 3 90 kDa subunit homolog</fullName>
        <shortName evidence="6">eIF3 p90</shortName>
    </alternativeName>
    <alternativeName>
        <fullName evidence="6">Translation initiation factor eIF3, p90 subunit homolog</fullName>
    </alternativeName>
</protein>
<gene>
    <name evidence="9" type="primary">PRT1_2</name>
    <name evidence="6" type="synonym">PRT1</name>
    <name evidence="9" type="ORF">K7432_003270</name>
</gene>
<dbReference type="PANTHER" id="PTHR14068:SF0">
    <property type="entry name" value="EUKARYOTIC TRANSLATION INITIATION FACTOR 3 SUBUNIT B"/>
    <property type="match status" value="1"/>
</dbReference>
<dbReference type="InterPro" id="IPR012677">
    <property type="entry name" value="Nucleotide-bd_a/b_plait_sf"/>
</dbReference>
<keyword evidence="5 6" id="KW-0648">Protein biosynthesis</keyword>
<evidence type="ECO:0000256" key="2">
    <source>
        <dbReference type="ARBA" id="ARBA00022490"/>
    </source>
</evidence>
<proteinExistence type="inferred from homology"/>
<keyword evidence="4 6" id="KW-0694">RNA-binding</keyword>
<dbReference type="InterPro" id="IPR035979">
    <property type="entry name" value="RBD_domain_sf"/>
</dbReference>
<keyword evidence="10" id="KW-1185">Reference proteome</keyword>
<dbReference type="EMBL" id="JASJQH010000098">
    <property type="protein sequence ID" value="KAK9767147.1"/>
    <property type="molecule type" value="Genomic_DNA"/>
</dbReference>
<evidence type="ECO:0000259" key="8">
    <source>
        <dbReference type="PROSITE" id="PS50102"/>
    </source>
</evidence>
<comment type="subcellular location">
    <subcellularLocation>
        <location evidence="1 6 7">Cytoplasm</location>
    </subcellularLocation>
</comment>
<keyword evidence="2 6" id="KW-0963">Cytoplasm</keyword>
<sequence>MPPQALDPRNLPDAEEDIDFSDIEAKYSVDGDDGFENILVVDNVPIVDESKEDKLFKVIGKIFKSAGVNIREGSIFMPKEVDSKSGKKKSKGFLFVEMDDPEKASLAIKNLNNYSMDKTHILSVNKFTDIEKYSKMDDKYKEPEIEPFEEKEHLRSWLTDPQARDQMVMYRGEEVSIYWNCKTEAPEHVHSRPNWTETYVQWSPVGSYLVTFHRQGIALWGGESWSKIVRFVHPGVKLIDFSPDENYVVTWSNEPITLNASVSNASLPFGPEDEGNQVLVWDVKTGALLRSFPSISMGGDKTGPTKINWPMFKWSPTEKYFARVTPGQMISVYEVPSMGLVDKKSMKVDGVADFEWAPARRQKGNNQKQSNDIIAYWTPEVGNQPARVTLVNFPNREIIRTKNLFNVNGCKLHWHPYGNYLCVKADRHTKTKKSSFTNLEIFRVVDKDIPVDVIEVPDSVIAFAWEPASEPRFGIISTADTSTTAAGQSGTGTTANTPRTSVSFYKMEKGKGKVPTTEFKLIKTFERKTANALVWSPLGRNLVLATLRTQTTWDLEFYDMDFEPVESKKEQGGNLNDPGAYVNLVSTQEHYGITDIEWDPTGRYVLTSASMWRHTMENGFIIWDFKGNMLFKKVLDKFKQILWRPRPKSLLSSEQKKKIRKNLKDYSREFDQEDLSSQNAVSAAVVAQRRKLNEEWYSWRRRVEAEIAEERAKCGKTLTNTDTKNYETIEEWIEEVIEETEEIVDE</sequence>
<dbReference type="PANTHER" id="PTHR14068">
    <property type="entry name" value="EUKARYOTIC TRANSLATION INITIATION FACTOR 3 EIF3 -RELATED"/>
    <property type="match status" value="1"/>
</dbReference>
<comment type="function">
    <text evidence="7">Component of the eukaryotic translation initiation factor 3 (eIF-3) complex, which is involved in protein synthesis and, together with other initiation factors, stimulates binding of mRNA and methionyl-tRNAi to the 40S ribosome.</text>
</comment>